<protein>
    <submittedName>
        <fullName evidence="1">Uncharacterized protein</fullName>
    </submittedName>
</protein>
<dbReference type="AlphaFoldDB" id="A7AYK3"/>
<sequence>MISFGICKSIQKMSKCVEIKAFSINLVQKKLKMRDCIYTGFLLK</sequence>
<dbReference type="PaxDb" id="411470-RUMGNA_00368"/>
<reference evidence="1 2" key="1">
    <citation type="submission" date="2007-04" db="EMBL/GenBank/DDBJ databases">
        <authorList>
            <person name="Fulton L."/>
            <person name="Clifton S."/>
            <person name="Fulton B."/>
            <person name="Xu J."/>
            <person name="Minx P."/>
            <person name="Pepin K.H."/>
            <person name="Johnson M."/>
            <person name="Thiruvilangam P."/>
            <person name="Bhonagiri V."/>
            <person name="Nash W.E."/>
            <person name="Mardis E.R."/>
            <person name="Wilson R.K."/>
        </authorList>
    </citation>
    <scope>NUCLEOTIDE SEQUENCE [LARGE SCALE GENOMIC DNA]</scope>
    <source>
        <strain evidence="1 2">ATCC 29149</strain>
    </source>
</reference>
<dbReference type="EMBL" id="AAYG02000004">
    <property type="protein sequence ID" value="EDN79167.1"/>
    <property type="molecule type" value="Genomic_DNA"/>
</dbReference>
<evidence type="ECO:0000313" key="2">
    <source>
        <dbReference type="Proteomes" id="UP000004410"/>
    </source>
</evidence>
<name>A7AYK3_MEDG7</name>
<dbReference type="Proteomes" id="UP000004410">
    <property type="component" value="Unassembled WGS sequence"/>
</dbReference>
<evidence type="ECO:0000313" key="1">
    <source>
        <dbReference type="EMBL" id="EDN79167.1"/>
    </source>
</evidence>
<reference evidence="1 2" key="2">
    <citation type="submission" date="2007-06" db="EMBL/GenBank/DDBJ databases">
        <title>Draft genome sequence of Ruminococcus gnavus (ATCC 29149).</title>
        <authorList>
            <person name="Sudarsanam P."/>
            <person name="Ley R."/>
            <person name="Guruge J."/>
            <person name="Turnbaugh P.J."/>
            <person name="Mahowald M."/>
            <person name="Liep D."/>
            <person name="Gordon J."/>
        </authorList>
    </citation>
    <scope>NUCLEOTIDE SEQUENCE [LARGE SCALE GENOMIC DNA]</scope>
    <source>
        <strain evidence="1 2">ATCC 29149</strain>
    </source>
</reference>
<accession>A7AYK3</accession>
<proteinExistence type="predicted"/>
<organism evidence="1 2">
    <name type="scientific">Mediterraneibacter gnavus (strain ATCC 29149 / DSM 114966 / JCM 6515 / VPI C7-9)</name>
    <name type="common">Ruminococcus gnavus</name>
    <dbReference type="NCBI Taxonomy" id="411470"/>
    <lineage>
        <taxon>Bacteria</taxon>
        <taxon>Bacillati</taxon>
        <taxon>Bacillota</taxon>
        <taxon>Clostridia</taxon>
        <taxon>Lachnospirales</taxon>
        <taxon>Lachnospiraceae</taxon>
        <taxon>Mediterraneibacter</taxon>
    </lineage>
</organism>
<gene>
    <name evidence="1" type="ORF">RUMGNA_00368</name>
</gene>
<comment type="caution">
    <text evidence="1">The sequence shown here is derived from an EMBL/GenBank/DDBJ whole genome shotgun (WGS) entry which is preliminary data.</text>
</comment>